<dbReference type="Gene3D" id="2.40.30.10">
    <property type="entry name" value="Translation factors"/>
    <property type="match status" value="1"/>
</dbReference>
<feature type="binding site" evidence="7">
    <location>
        <begin position="121"/>
        <end position="125"/>
    </location>
    <ligand>
        <name>GTP</name>
        <dbReference type="ChEBI" id="CHEBI:37565"/>
    </ligand>
</feature>
<dbReference type="NCBIfam" id="NF001964">
    <property type="entry name" value="PRK00741.1"/>
    <property type="match status" value="1"/>
</dbReference>
<evidence type="ECO:0000256" key="2">
    <source>
        <dbReference type="ARBA" id="ARBA00009978"/>
    </source>
</evidence>
<dbReference type="Proteomes" id="UP001589865">
    <property type="component" value="Unassembled WGS sequence"/>
</dbReference>
<comment type="caution">
    <text evidence="11">The sequence shown here is derived from an EMBL/GenBank/DDBJ whole genome shotgun (WGS) entry which is preliminary data.</text>
</comment>
<protein>
    <recommendedName>
        <fullName evidence="7 8">Peptide chain release factor 3</fullName>
        <shortName evidence="7">RF-3</shortName>
    </recommendedName>
</protein>
<evidence type="ECO:0000256" key="5">
    <source>
        <dbReference type="ARBA" id="ARBA00022917"/>
    </source>
</evidence>
<dbReference type="InterPro" id="IPR000795">
    <property type="entry name" value="T_Tr_GTP-bd_dom"/>
</dbReference>
<evidence type="ECO:0000313" key="11">
    <source>
        <dbReference type="EMBL" id="MFC0407348.1"/>
    </source>
</evidence>
<evidence type="ECO:0000313" key="12">
    <source>
        <dbReference type="Proteomes" id="UP001589865"/>
    </source>
</evidence>
<sequence>MDQHVSASTLGPDALIAEVPASPETSQREQAGREIAARVATEAARRRAFAIIAHPDAGKTTLTEKLLLRGGAIQLAGQVRAKGDRRRTRSDWMKIEQDRGISVATSVMTFERDGVVFNLLDTPGHEDFSEDTYRTLTAVDAAVMVIDAAKGIEAQTRKLFEVCRLRDIPIITFINKMDRESRDVFELLDEIEKTLALDVAPVAWPVGAGRGFVGTYDLLEPGLHLMAEGSKAVRLSGLDDPKLDELVKPELAQELRDSAELAGAYQDFDHERFLEGTMTPVYFGSALRDFGIGHLLEGLAKFAPPPRDRPADSRTVTAAEPELTGFVFKIQANMDPNHRDRVAFLRICSGRLQKGMRLRQTRTGKAVPVNAPLFFFAQDRQVAEEAWPGDVVGIANHGILRIGDTLTEREGLNFSGVPSFAPEILRRVMIDDAMAGKKLRTALEQLAEEGVVQLFRPLDGTPPVVGVVGALQLDVLAARLVAEYGVKSRYEGTPWGLMRWVAADDKAAVERFRRSIPHDIAEDHDGALVAFFSSDWRRNRAAEDFPELRFLEVREQHGLAPAESR</sequence>
<dbReference type="EMBL" id="JBHLUN010000002">
    <property type="protein sequence ID" value="MFC0407348.1"/>
    <property type="molecule type" value="Genomic_DNA"/>
</dbReference>
<dbReference type="InterPro" id="IPR035647">
    <property type="entry name" value="EFG_III/V"/>
</dbReference>
<comment type="caution">
    <text evidence="7">Lacks conserved residue(s) required for the propagation of feature annotation.</text>
</comment>
<feature type="region of interest" description="Disordered" evidence="9">
    <location>
        <begin position="1"/>
        <end position="30"/>
    </location>
</feature>
<comment type="subcellular location">
    <subcellularLocation>
        <location evidence="1 7">Cytoplasm</location>
    </subcellularLocation>
</comment>
<name>A0ABV6JNR6_9PROT</name>
<evidence type="ECO:0000256" key="3">
    <source>
        <dbReference type="ARBA" id="ARBA00022490"/>
    </source>
</evidence>
<dbReference type="NCBIfam" id="TIGR00503">
    <property type="entry name" value="prfC"/>
    <property type="match status" value="1"/>
</dbReference>
<evidence type="ECO:0000256" key="8">
    <source>
        <dbReference type="NCBIfam" id="TIGR00503"/>
    </source>
</evidence>
<dbReference type="RefSeq" id="WP_377043044.1">
    <property type="nucleotide sequence ID" value="NZ_JBHLUN010000002.1"/>
</dbReference>
<keyword evidence="5 7" id="KW-0648">Protein biosynthesis</keyword>
<keyword evidence="4 7" id="KW-0547">Nucleotide-binding</keyword>
<dbReference type="InterPro" id="IPR009000">
    <property type="entry name" value="Transl_B-barrel_sf"/>
</dbReference>
<reference evidence="11 12" key="1">
    <citation type="submission" date="2024-09" db="EMBL/GenBank/DDBJ databases">
        <authorList>
            <person name="Sun Q."/>
            <person name="Mori K."/>
        </authorList>
    </citation>
    <scope>NUCLEOTIDE SEQUENCE [LARGE SCALE GENOMIC DNA]</scope>
    <source>
        <strain evidence="11 12">TBRC 5777</strain>
    </source>
</reference>
<evidence type="ECO:0000256" key="1">
    <source>
        <dbReference type="ARBA" id="ARBA00004496"/>
    </source>
</evidence>
<dbReference type="InterPro" id="IPR027417">
    <property type="entry name" value="P-loop_NTPase"/>
</dbReference>
<dbReference type="InterPro" id="IPR038467">
    <property type="entry name" value="RF3_dom_3_sf"/>
</dbReference>
<dbReference type="PROSITE" id="PS51722">
    <property type="entry name" value="G_TR_2"/>
    <property type="match status" value="1"/>
</dbReference>
<dbReference type="InterPro" id="IPR041732">
    <property type="entry name" value="RF3_GTP-bd"/>
</dbReference>
<dbReference type="PRINTS" id="PR00315">
    <property type="entry name" value="ELONGATNFCT"/>
</dbReference>
<accession>A0ABV6JNR6</accession>
<dbReference type="CDD" id="cd04169">
    <property type="entry name" value="RF3"/>
    <property type="match status" value="1"/>
</dbReference>
<organism evidence="11 12">
    <name type="scientific">Roseomonas elaeocarpi</name>
    <dbReference type="NCBI Taxonomy" id="907779"/>
    <lineage>
        <taxon>Bacteria</taxon>
        <taxon>Pseudomonadati</taxon>
        <taxon>Pseudomonadota</taxon>
        <taxon>Alphaproteobacteria</taxon>
        <taxon>Acetobacterales</taxon>
        <taxon>Roseomonadaceae</taxon>
        <taxon>Roseomonas</taxon>
    </lineage>
</organism>
<gene>
    <name evidence="7" type="primary">prfC</name>
    <name evidence="11" type="ORF">ACFFGY_03745</name>
</gene>
<keyword evidence="6 7" id="KW-0342">GTP-binding</keyword>
<dbReference type="InterPro" id="IPR005225">
    <property type="entry name" value="Small_GTP-bd"/>
</dbReference>
<dbReference type="InterPro" id="IPR004548">
    <property type="entry name" value="PrfC"/>
</dbReference>
<feature type="domain" description="Tr-type G" evidence="10">
    <location>
        <begin position="44"/>
        <end position="307"/>
    </location>
</feature>
<evidence type="ECO:0000259" key="10">
    <source>
        <dbReference type="PROSITE" id="PS51722"/>
    </source>
</evidence>
<evidence type="ECO:0000256" key="6">
    <source>
        <dbReference type="ARBA" id="ARBA00023134"/>
    </source>
</evidence>
<dbReference type="SUPFAM" id="SSF50447">
    <property type="entry name" value="Translation proteins"/>
    <property type="match status" value="1"/>
</dbReference>
<dbReference type="InterPro" id="IPR032090">
    <property type="entry name" value="RF3_C"/>
</dbReference>
<keyword evidence="3 7" id="KW-0963">Cytoplasm</keyword>
<dbReference type="InterPro" id="IPR053905">
    <property type="entry name" value="EF-G-like_DII"/>
</dbReference>
<dbReference type="Gene3D" id="3.40.50.300">
    <property type="entry name" value="P-loop containing nucleotide triphosphate hydrolases"/>
    <property type="match status" value="1"/>
</dbReference>
<dbReference type="SUPFAM" id="SSF54980">
    <property type="entry name" value="EF-G C-terminal domain-like"/>
    <property type="match status" value="1"/>
</dbReference>
<feature type="binding site" evidence="7">
    <location>
        <begin position="175"/>
        <end position="178"/>
    </location>
    <ligand>
        <name>GTP</name>
        <dbReference type="ChEBI" id="CHEBI:37565"/>
    </ligand>
</feature>
<dbReference type="NCBIfam" id="TIGR00231">
    <property type="entry name" value="small_GTP"/>
    <property type="match status" value="1"/>
</dbReference>
<dbReference type="SUPFAM" id="SSF52540">
    <property type="entry name" value="P-loop containing nucleoside triphosphate hydrolases"/>
    <property type="match status" value="1"/>
</dbReference>
<evidence type="ECO:0000256" key="9">
    <source>
        <dbReference type="SAM" id="MobiDB-lite"/>
    </source>
</evidence>
<dbReference type="PANTHER" id="PTHR43556:SF2">
    <property type="entry name" value="PEPTIDE CHAIN RELEASE FACTOR RF3"/>
    <property type="match status" value="1"/>
</dbReference>
<dbReference type="PROSITE" id="PS00301">
    <property type="entry name" value="G_TR_1"/>
    <property type="match status" value="1"/>
</dbReference>
<comment type="similarity">
    <text evidence="2 7">Belongs to the TRAFAC class translation factor GTPase superfamily. Classic translation factor GTPase family. PrfC subfamily.</text>
</comment>
<proteinExistence type="inferred from homology"/>
<dbReference type="Pfam" id="PF16658">
    <property type="entry name" value="RF3_C"/>
    <property type="match status" value="1"/>
</dbReference>
<dbReference type="Gene3D" id="3.30.70.3280">
    <property type="entry name" value="Peptide chain release factor 3, domain III"/>
    <property type="match status" value="1"/>
</dbReference>
<evidence type="ECO:0000256" key="4">
    <source>
        <dbReference type="ARBA" id="ARBA00022741"/>
    </source>
</evidence>
<evidence type="ECO:0000256" key="7">
    <source>
        <dbReference type="HAMAP-Rule" id="MF_00072"/>
    </source>
</evidence>
<dbReference type="Pfam" id="PF00009">
    <property type="entry name" value="GTP_EFTU"/>
    <property type="match status" value="1"/>
</dbReference>
<comment type="function">
    <text evidence="7">Increases the formation of ribosomal termination complexes and stimulates activities of RF-1 and RF-2. It binds guanine nucleotides and has strong preference for UGA stop codons. It may interact directly with the ribosome. The stimulation of RF-1 and RF-2 is significantly reduced by GTP and GDP, but not by GMP.</text>
</comment>
<dbReference type="InterPro" id="IPR031157">
    <property type="entry name" value="G_TR_CS"/>
</dbReference>
<dbReference type="HAMAP" id="MF_00072">
    <property type="entry name" value="Rel_fac_3"/>
    <property type="match status" value="1"/>
</dbReference>
<keyword evidence="12" id="KW-1185">Reference proteome</keyword>
<dbReference type="Pfam" id="PF22042">
    <property type="entry name" value="EF-G_D2"/>
    <property type="match status" value="1"/>
</dbReference>
<dbReference type="PANTHER" id="PTHR43556">
    <property type="entry name" value="PEPTIDE CHAIN RELEASE FACTOR RF3"/>
    <property type="match status" value="1"/>
</dbReference>